<reference evidence="6 7" key="1">
    <citation type="journal article" date="2021" name="G3 (Bethesda)">
        <title>Improved contiguity of the threespine stickleback genome using long-read sequencing.</title>
        <authorList>
            <person name="Nath S."/>
            <person name="Shaw D.E."/>
            <person name="White M.A."/>
        </authorList>
    </citation>
    <scope>NUCLEOTIDE SEQUENCE [LARGE SCALE GENOMIC DNA]</scope>
    <source>
        <strain evidence="6 7">Lake Benthic</strain>
    </source>
</reference>
<dbReference type="PANTHER" id="PTHR22923:SF103">
    <property type="entry name" value="CEREBELLIN 20-RELATED"/>
    <property type="match status" value="1"/>
</dbReference>
<dbReference type="Pfam" id="PF00386">
    <property type="entry name" value="C1q"/>
    <property type="match status" value="1"/>
</dbReference>
<evidence type="ECO:0000313" key="6">
    <source>
        <dbReference type="Ensembl" id="ENSGACP00000035104.1"/>
    </source>
</evidence>
<dbReference type="GO" id="GO:0005576">
    <property type="term" value="C:extracellular region"/>
    <property type="evidence" value="ECO:0007669"/>
    <property type="project" value="UniProtKB-SubCell"/>
</dbReference>
<evidence type="ECO:0000256" key="4">
    <source>
        <dbReference type="SAM" id="SignalP"/>
    </source>
</evidence>
<dbReference type="SMART" id="SM00110">
    <property type="entry name" value="C1Q"/>
    <property type="match status" value="1"/>
</dbReference>
<evidence type="ECO:0000256" key="2">
    <source>
        <dbReference type="ARBA" id="ARBA00022525"/>
    </source>
</evidence>
<dbReference type="GO" id="GO:0099558">
    <property type="term" value="P:maintenance of synapse structure"/>
    <property type="evidence" value="ECO:0007669"/>
    <property type="project" value="TreeGrafter"/>
</dbReference>
<evidence type="ECO:0000256" key="3">
    <source>
        <dbReference type="ARBA" id="ARBA00022729"/>
    </source>
</evidence>
<organism evidence="6 7">
    <name type="scientific">Gasterosteus aculeatus aculeatus</name>
    <name type="common">three-spined stickleback</name>
    <dbReference type="NCBI Taxonomy" id="481459"/>
    <lineage>
        <taxon>Eukaryota</taxon>
        <taxon>Metazoa</taxon>
        <taxon>Chordata</taxon>
        <taxon>Craniata</taxon>
        <taxon>Vertebrata</taxon>
        <taxon>Euteleostomi</taxon>
        <taxon>Actinopterygii</taxon>
        <taxon>Neopterygii</taxon>
        <taxon>Teleostei</taxon>
        <taxon>Neoteleostei</taxon>
        <taxon>Acanthomorphata</taxon>
        <taxon>Eupercaria</taxon>
        <taxon>Perciformes</taxon>
        <taxon>Cottioidei</taxon>
        <taxon>Gasterosteales</taxon>
        <taxon>Gasterosteidae</taxon>
        <taxon>Gasterosteus</taxon>
    </lineage>
</organism>
<dbReference type="PANTHER" id="PTHR22923">
    <property type="entry name" value="CEREBELLIN-RELATED"/>
    <property type="match status" value="1"/>
</dbReference>
<dbReference type="PRINTS" id="PR00007">
    <property type="entry name" value="COMPLEMNTC1Q"/>
</dbReference>
<accession>A0AAQ4P8J3</accession>
<keyword evidence="7" id="KW-1185">Reference proteome</keyword>
<feature type="signal peptide" evidence="4">
    <location>
        <begin position="1"/>
        <end position="23"/>
    </location>
</feature>
<keyword evidence="2" id="KW-0964">Secreted</keyword>
<evidence type="ECO:0000313" key="7">
    <source>
        <dbReference type="Proteomes" id="UP000007635"/>
    </source>
</evidence>
<reference evidence="6" key="3">
    <citation type="submission" date="2025-09" db="UniProtKB">
        <authorList>
            <consortium name="Ensembl"/>
        </authorList>
    </citation>
    <scope>IDENTIFICATION</scope>
</reference>
<name>A0AAQ4P8J3_GASAC</name>
<reference evidence="6" key="2">
    <citation type="submission" date="2025-08" db="UniProtKB">
        <authorList>
            <consortium name="Ensembl"/>
        </authorList>
    </citation>
    <scope>IDENTIFICATION</scope>
</reference>
<dbReference type="GO" id="GO:0045202">
    <property type="term" value="C:synapse"/>
    <property type="evidence" value="ECO:0007669"/>
    <property type="project" value="TreeGrafter"/>
</dbReference>
<dbReference type="Proteomes" id="UP000007635">
    <property type="component" value="Chromosome I"/>
</dbReference>
<dbReference type="Gene3D" id="2.60.120.40">
    <property type="match status" value="1"/>
</dbReference>
<keyword evidence="3 4" id="KW-0732">Signal</keyword>
<dbReference type="GeneTree" id="ENSGT00940000163520"/>
<dbReference type="InterPro" id="IPR001073">
    <property type="entry name" value="C1q_dom"/>
</dbReference>
<protein>
    <submittedName>
        <fullName evidence="6">Cerebellin 20</fullName>
    </submittedName>
</protein>
<evidence type="ECO:0000256" key="1">
    <source>
        <dbReference type="ARBA" id="ARBA00004613"/>
    </source>
</evidence>
<dbReference type="PROSITE" id="PS50871">
    <property type="entry name" value="C1Q"/>
    <property type="match status" value="1"/>
</dbReference>
<feature type="domain" description="C1q" evidence="5">
    <location>
        <begin position="56"/>
        <end position="201"/>
    </location>
</feature>
<proteinExistence type="predicted"/>
<dbReference type="InterPro" id="IPR008983">
    <property type="entry name" value="Tumour_necrosis_fac-like_dom"/>
</dbReference>
<dbReference type="Ensembl" id="ENSGACT00000042512.1">
    <property type="protein sequence ID" value="ENSGACP00000035104.1"/>
    <property type="gene ID" value="ENSGACG00000038128.1"/>
</dbReference>
<sequence length="201" mass="20534">CVCVCVCVCVHFLSCVCVCCVQGASRTEVPVDAASSGARVIKEPPTSHFLLFLPPPPGSRCAFSVALTDHPNFFCFGPFAAEKLVTYQHVFVNVGGGYSPASGVFTAAQSGVYSLALTAFGDAGAPGVPLAACADLLVNGRAVAAAREKNAQDQEDSASAVLALHLAAGDKVAVSLPVGCSLCGDGGHFNTFSGFLLYPTE</sequence>
<comment type="subcellular location">
    <subcellularLocation>
        <location evidence="1">Secreted</location>
    </subcellularLocation>
</comment>
<dbReference type="SUPFAM" id="SSF49842">
    <property type="entry name" value="TNF-like"/>
    <property type="match status" value="1"/>
</dbReference>
<dbReference type="AlphaFoldDB" id="A0AAQ4P8J3"/>
<dbReference type="InterPro" id="IPR050822">
    <property type="entry name" value="Cerebellin_Synaptic_Org"/>
</dbReference>
<evidence type="ECO:0000259" key="5">
    <source>
        <dbReference type="PROSITE" id="PS50871"/>
    </source>
</evidence>
<feature type="chain" id="PRO_5043020268" evidence="4">
    <location>
        <begin position="24"/>
        <end position="201"/>
    </location>
</feature>